<protein>
    <submittedName>
        <fullName evidence="1">Uncharacterized protein</fullName>
    </submittedName>
</protein>
<gene>
    <name evidence="1" type="ORF">Alexandra_42</name>
</gene>
<sequence>MKNIMLIQRISAFLYVGFAENIPDIPRRGVEKFDVLIPDGRGFEEHGPILTMKARCIYHLTHNCFLIQRTNDDNSGAHEHPALMKSHCKYNMELFQRSEHGREQIAVQQILNELHDAEVQHPQWPEEAIHAASIVTEEAGELLRDCATFEENGDQRLIVNMLGEATQVGAMAVRFMKNLPTSQRRTIPNNALRSILDSDMTPEQQLIEVRRLMNDGVQ</sequence>
<evidence type="ECO:0000313" key="1">
    <source>
        <dbReference type="EMBL" id="AWY08322.1"/>
    </source>
</evidence>
<reference evidence="1 2" key="1">
    <citation type="submission" date="2018-04" db="EMBL/GenBank/DDBJ databases">
        <authorList>
            <person name="Go L.Y."/>
            <person name="Mitchell J.A."/>
        </authorList>
    </citation>
    <scope>NUCLEOTIDE SEQUENCE [LARGE SCALE GENOMIC DNA]</scope>
</reference>
<keyword evidence="2" id="KW-1185">Reference proteome</keyword>
<dbReference type="Proteomes" id="UP000251795">
    <property type="component" value="Segment"/>
</dbReference>
<dbReference type="EMBL" id="MH248138">
    <property type="protein sequence ID" value="AWY08322.1"/>
    <property type="molecule type" value="Genomic_DNA"/>
</dbReference>
<name>A0A2Z4QDH6_9CAUD</name>
<organism evidence="1 2">
    <name type="scientific">Erwinia phage vB_EamM_Alexandra</name>
    <dbReference type="NCBI Taxonomy" id="2201424"/>
    <lineage>
        <taxon>Viruses</taxon>
        <taxon>Duplodnaviria</taxon>
        <taxon>Heunggongvirae</taxon>
        <taxon>Uroviricota</taxon>
        <taxon>Caudoviricetes</taxon>
        <taxon>Alexandravirus</taxon>
        <taxon>Alexandravirus alexandra</taxon>
    </lineage>
</organism>
<accession>A0A2Z4QDH6</accession>
<evidence type="ECO:0000313" key="2">
    <source>
        <dbReference type="Proteomes" id="UP000251795"/>
    </source>
</evidence>
<proteinExistence type="predicted"/>